<dbReference type="GO" id="GO:0034058">
    <property type="term" value="P:endosomal vesicle fusion"/>
    <property type="evidence" value="ECO:0007669"/>
    <property type="project" value="TreeGrafter"/>
</dbReference>
<keyword evidence="7" id="KW-1185">Reference proteome</keyword>
<dbReference type="InterPro" id="IPR015943">
    <property type="entry name" value="WD40/YVTN_repeat-like_dom_sf"/>
</dbReference>
<dbReference type="AlphaFoldDB" id="A0AA38IZ96"/>
<dbReference type="Gene3D" id="3.30.40.10">
    <property type="entry name" value="Zinc/RING finger domain, C3HC4 (zinc finger)"/>
    <property type="match status" value="1"/>
</dbReference>
<dbReference type="InterPro" id="IPR045111">
    <property type="entry name" value="Vps41/Vps8"/>
</dbReference>
<keyword evidence="2 4" id="KW-0479">Metal-binding</keyword>
<dbReference type="PANTHER" id="PTHR12616:SF8">
    <property type="entry name" value="VACUOLAR PROTEIN SORTING-ASSOCIATED PROTEIN 8 HOMOLOG"/>
    <property type="match status" value="1"/>
</dbReference>
<dbReference type="Pfam" id="PF12816">
    <property type="entry name" value="TPR_Vps8"/>
    <property type="match status" value="1"/>
</dbReference>
<dbReference type="InterPro" id="IPR025941">
    <property type="entry name" value="Vps8_central_dom"/>
</dbReference>
<sequence length="1169" mass="130696">MASESEEILIEDSDDSLLDIKELNDLEFDIPHVAAPSLESVLWDMESEEGSDSASLQSFQSMTTKFRSMLCHRILQGVSTQLTSAGERVGAGLPTVITNSLKYVAIGTSHGYVLNFDSEQNLCWCCYDPNFSDQGAVSALAFNLDSTRLLIGYERGFISMVDTATGDVIRKMPDAHAPQTAVLHLRFTFLNNLALCGDSSGCVFSLSFNRRLGVRSWDSKCLFSGARGEVCVFEPLVQGHDIHFLSRHILVAMATLSKVIVISIRPRLKVLFSQPLPRVSTSLPLISWQLVSVGRTFQPVLAWGRSSELNYTRVVLHATNNNRVRLLPLRTVQLNYTLTAMHWLGTRHLALLDINENLRLVEVRTQTELEILELGNAGLVYSSAHFKALAVGGGVSEAFALAGERACYNSLSSRGDQLLVLGTKAVHLIKLRTWPERLLYLSEQGRWAEALNLAAEEGMNREIFTSTLLKKYLENLNQNTVDKDSLTAAVNCCVKLNKTDILCNELLEAVSSDQSNQDWYYTLLTDHINNGLLRTTSPAVAQTLVSYLEKKDSQALENVLLSLDITCLDLHQALSICKKRKLYDAWIHITTKTIGDYASPLTEFLCELTSDNHRLGNTILVYVSSCLAGLGYPSGQIPEKDVPRAKHEVLRCLETAHSIKGTEDEQSYPYMRALLKFSIREFLNVVGLAFTEVEFSGEMGLLQRQRLVQILMQIVRPPEFSAGQIINLACFITRLVTSNNLNIDEGMLDVVVRSLTDVMDQPLSLRDHGEREQAWLDLLNAGKLRHLSSDDLLKLALDSRCYRVAEYLYEAHNDYSNVLTCYLRDPVRKSDVFNYILNYISDKERCVEQQFLVNFKDLVAADSKKTSEIVVEHFPELVVQLSRIVEGTPDLHHSFLKGIVSSDMKLPPELAEAYLELLCIKDRKEVCGYVQVSSCRVEEALKITRKYEVHPATALLLEQGGEWMEALELLLQHDMVDDGVSLCIRGAEHLDSDGAQKLWLMLLQHHKSTKTMSLRQLLHAAAPHVPPAQLLNLVSDASFGDVKLLLQGMLIDYVHDVQVFSTTLRLLSKDLHHELAKSLCLHGRGVSVSCVSCRLCHKPLSKDIGNEQSIAVWGCGHCFHVACLKMTETETACPQCRMTASQIPTRKIFGKKHASEAKTHARPDLEGHF</sequence>
<dbReference type="PROSITE" id="PS50089">
    <property type="entry name" value="ZF_RING_2"/>
    <property type="match status" value="1"/>
</dbReference>
<reference evidence="6" key="1">
    <citation type="journal article" date="2023" name="G3 (Bethesda)">
        <title>Whole genome assemblies of Zophobas morio and Tenebrio molitor.</title>
        <authorList>
            <person name="Kaur S."/>
            <person name="Stinson S.A."/>
            <person name="diCenzo G.C."/>
        </authorList>
    </citation>
    <scope>NUCLEOTIDE SEQUENCE</scope>
    <source>
        <strain evidence="6">QUZm001</strain>
    </source>
</reference>
<dbReference type="GO" id="GO:0005770">
    <property type="term" value="C:late endosome"/>
    <property type="evidence" value="ECO:0007669"/>
    <property type="project" value="TreeGrafter"/>
</dbReference>
<evidence type="ECO:0000313" key="6">
    <source>
        <dbReference type="EMBL" id="KAJ3664413.1"/>
    </source>
</evidence>
<evidence type="ECO:0000259" key="5">
    <source>
        <dbReference type="PROSITE" id="PS50089"/>
    </source>
</evidence>
<dbReference type="GO" id="GO:0006623">
    <property type="term" value="P:protein targeting to vacuole"/>
    <property type="evidence" value="ECO:0007669"/>
    <property type="project" value="InterPro"/>
</dbReference>
<evidence type="ECO:0000256" key="3">
    <source>
        <dbReference type="ARBA" id="ARBA00022833"/>
    </source>
</evidence>
<comment type="similarity">
    <text evidence="1">Belongs to the VPS8 family.</text>
</comment>
<evidence type="ECO:0000256" key="4">
    <source>
        <dbReference type="PROSITE-ProRule" id="PRU00175"/>
    </source>
</evidence>
<keyword evidence="2 4" id="KW-0863">Zinc-finger</keyword>
<dbReference type="SUPFAM" id="SSF50978">
    <property type="entry name" value="WD40 repeat-like"/>
    <property type="match status" value="1"/>
</dbReference>
<comment type="caution">
    <text evidence="6">The sequence shown here is derived from an EMBL/GenBank/DDBJ whole genome shotgun (WGS) entry which is preliminary data.</text>
</comment>
<accession>A0AA38IZ96</accession>
<dbReference type="PANTHER" id="PTHR12616">
    <property type="entry name" value="VACUOLAR PROTEIN SORTING VPS41"/>
    <property type="match status" value="1"/>
</dbReference>
<dbReference type="Pfam" id="PF23410">
    <property type="entry name" value="Beta-prop_VPS8"/>
    <property type="match status" value="1"/>
</dbReference>
<evidence type="ECO:0000256" key="1">
    <source>
        <dbReference type="ARBA" id="ARBA00009422"/>
    </source>
</evidence>
<protein>
    <recommendedName>
        <fullName evidence="5">RING-type domain-containing protein</fullName>
    </recommendedName>
</protein>
<dbReference type="SUPFAM" id="SSF57850">
    <property type="entry name" value="RING/U-box"/>
    <property type="match status" value="1"/>
</dbReference>
<name>A0AA38IZ96_9CUCU</name>
<gene>
    <name evidence="6" type="ORF">Zmor_008587</name>
</gene>
<dbReference type="InterPro" id="IPR036322">
    <property type="entry name" value="WD40_repeat_dom_sf"/>
</dbReference>
<dbReference type="GO" id="GO:0030897">
    <property type="term" value="C:HOPS complex"/>
    <property type="evidence" value="ECO:0007669"/>
    <property type="project" value="TreeGrafter"/>
</dbReference>
<organism evidence="6 7">
    <name type="scientific">Zophobas morio</name>
    <dbReference type="NCBI Taxonomy" id="2755281"/>
    <lineage>
        <taxon>Eukaryota</taxon>
        <taxon>Metazoa</taxon>
        <taxon>Ecdysozoa</taxon>
        <taxon>Arthropoda</taxon>
        <taxon>Hexapoda</taxon>
        <taxon>Insecta</taxon>
        <taxon>Pterygota</taxon>
        <taxon>Neoptera</taxon>
        <taxon>Endopterygota</taxon>
        <taxon>Coleoptera</taxon>
        <taxon>Polyphaga</taxon>
        <taxon>Cucujiformia</taxon>
        <taxon>Tenebrionidae</taxon>
        <taxon>Zophobas</taxon>
    </lineage>
</organism>
<dbReference type="GO" id="GO:0008270">
    <property type="term" value="F:zinc ion binding"/>
    <property type="evidence" value="ECO:0007669"/>
    <property type="project" value="UniProtKB-KW"/>
</dbReference>
<dbReference type="EMBL" id="JALNTZ010000002">
    <property type="protein sequence ID" value="KAJ3664413.1"/>
    <property type="molecule type" value="Genomic_DNA"/>
</dbReference>
<proteinExistence type="inferred from homology"/>
<dbReference type="Proteomes" id="UP001168821">
    <property type="component" value="Unassembled WGS sequence"/>
</dbReference>
<evidence type="ECO:0000256" key="2">
    <source>
        <dbReference type="ARBA" id="ARBA00022771"/>
    </source>
</evidence>
<keyword evidence="3" id="KW-0862">Zinc</keyword>
<dbReference type="Gene3D" id="2.130.10.10">
    <property type="entry name" value="YVTN repeat-like/Quinoprotein amine dehydrogenase"/>
    <property type="match status" value="1"/>
</dbReference>
<evidence type="ECO:0000313" key="7">
    <source>
        <dbReference type="Proteomes" id="UP001168821"/>
    </source>
</evidence>
<dbReference type="InterPro" id="IPR001841">
    <property type="entry name" value="Znf_RING"/>
</dbReference>
<dbReference type="InterPro" id="IPR013083">
    <property type="entry name" value="Znf_RING/FYVE/PHD"/>
</dbReference>
<feature type="domain" description="RING-type" evidence="5">
    <location>
        <begin position="1093"/>
        <end position="1137"/>
    </location>
</feature>